<sequence length="192" mass="21502">MKVATINFSGNNGKTTLAEHVFAARMPGALQLTIETINAGNEDIEKVRGKDFGQMMEAVMLADQAIVDVGASNVEDTMKLMKQYSGSHEEFDYFVVPAVKESKQLEDTLATIQALSSLAFLPKRLELCLTRSKLMMMLNQTFILCSQCIRQRKTLRLTRLPLCIRLIFTNSSAHLKRASLICWKILRTGVKS</sequence>
<accession>A0A2H4UEA3</accession>
<protein>
    <submittedName>
        <fullName evidence="1">Stability protein StdB</fullName>
    </submittedName>
</protein>
<dbReference type="AlphaFoldDB" id="A0A2H4UEA3"/>
<dbReference type="EMBL" id="MF957313">
    <property type="protein sequence ID" value="ATZ71592.1"/>
    <property type="molecule type" value="Genomic_DNA"/>
</dbReference>
<proteinExistence type="predicted"/>
<evidence type="ECO:0000313" key="1">
    <source>
        <dbReference type="EMBL" id="ATZ71592.1"/>
    </source>
</evidence>
<name>A0A2H4UEA3_9ENTR</name>
<keyword evidence="1" id="KW-0614">Plasmid</keyword>
<reference evidence="1" key="1">
    <citation type="submission" date="2017-09" db="EMBL/GenBank/DDBJ databases">
        <title>Bacteria from fildes peninsula of king george island (maritime Antarctica), carry class 1 integrons and antibiotic resistance cassettes in conjugative plasmids.</title>
        <authorList>
            <person name="Antelo V.B."/>
            <person name="Batista S.B."/>
            <person name="Guerout A.M."/>
            <person name="Mazel D."/>
            <person name="Romero V."/>
            <person name="Sotelo Silveira J."/>
        </authorList>
    </citation>
    <scope>NUCLEOTIDE SEQUENCE</scope>
    <source>
        <strain evidence="1">HP19</strain>
        <plasmid evidence="1">unnamed</plasmid>
    </source>
</reference>
<geneLocation type="plasmid" evidence="1">
    <name>unnamed</name>
</geneLocation>
<organism evidence="1">
    <name type="scientific">Enterobacter sp. HP19</name>
    <dbReference type="NCBI Taxonomy" id="1811975"/>
    <lineage>
        <taxon>Bacteria</taxon>
        <taxon>Pseudomonadati</taxon>
        <taxon>Pseudomonadota</taxon>
        <taxon>Gammaproteobacteria</taxon>
        <taxon>Enterobacterales</taxon>
        <taxon>Enterobacteriaceae</taxon>
        <taxon>Enterobacter</taxon>
    </lineage>
</organism>